<dbReference type="PANTHER" id="PTHR34722:SF4">
    <property type="entry name" value="HOMOLOG OF ODR-2 (TWO)-RELATED"/>
    <property type="match status" value="1"/>
</dbReference>
<feature type="signal peptide" evidence="3">
    <location>
        <begin position="1"/>
        <end position="20"/>
    </location>
</feature>
<feature type="chain" id="PRO_5040273075" evidence="3">
    <location>
        <begin position="21"/>
        <end position="320"/>
    </location>
</feature>
<keyword evidence="2" id="KW-0472">Membrane</keyword>
<dbReference type="GO" id="GO:1990834">
    <property type="term" value="P:response to odorant"/>
    <property type="evidence" value="ECO:0007669"/>
    <property type="project" value="TreeGrafter"/>
</dbReference>
<reference evidence="4" key="1">
    <citation type="submission" date="2022-11" db="EMBL/GenBank/DDBJ databases">
        <authorList>
            <person name="Kikuchi T."/>
        </authorList>
    </citation>
    <scope>NUCLEOTIDE SEQUENCE</scope>
    <source>
        <strain evidence="4">PS1010</strain>
    </source>
</reference>
<dbReference type="AlphaFoldDB" id="A0A9P1IXQ3"/>
<feature type="compositionally biased region" description="Basic residues" evidence="1">
    <location>
        <begin position="26"/>
        <end position="35"/>
    </location>
</feature>
<dbReference type="EMBL" id="CANHGI010000005">
    <property type="protein sequence ID" value="CAI5452144.1"/>
    <property type="molecule type" value="Genomic_DNA"/>
</dbReference>
<dbReference type="GO" id="GO:0030424">
    <property type="term" value="C:axon"/>
    <property type="evidence" value="ECO:0007669"/>
    <property type="project" value="TreeGrafter"/>
</dbReference>
<name>A0A9P1IXQ3_9PELO</name>
<feature type="region of interest" description="Disordered" evidence="1">
    <location>
        <begin position="26"/>
        <end position="51"/>
    </location>
</feature>
<evidence type="ECO:0000256" key="1">
    <source>
        <dbReference type="SAM" id="MobiDB-lite"/>
    </source>
</evidence>
<keyword evidence="5" id="KW-1185">Reference proteome</keyword>
<comment type="caution">
    <text evidence="4">The sequence shown here is derived from an EMBL/GenBank/DDBJ whole genome shotgun (WGS) entry which is preliminary data.</text>
</comment>
<dbReference type="GO" id="GO:0042048">
    <property type="term" value="P:olfactory behavior"/>
    <property type="evidence" value="ECO:0007669"/>
    <property type="project" value="TreeGrafter"/>
</dbReference>
<dbReference type="GO" id="GO:0043025">
    <property type="term" value="C:neuronal cell body"/>
    <property type="evidence" value="ECO:0007669"/>
    <property type="project" value="TreeGrafter"/>
</dbReference>
<dbReference type="Pfam" id="PF06579">
    <property type="entry name" value="Ly-6_related"/>
    <property type="match status" value="1"/>
</dbReference>
<proteinExistence type="predicted"/>
<evidence type="ECO:0000313" key="4">
    <source>
        <dbReference type="EMBL" id="CAI5452144.1"/>
    </source>
</evidence>
<feature type="transmembrane region" description="Helical" evidence="2">
    <location>
        <begin position="119"/>
        <end position="137"/>
    </location>
</feature>
<dbReference type="Proteomes" id="UP001152747">
    <property type="component" value="Unassembled WGS sequence"/>
</dbReference>
<gene>
    <name evidence="4" type="ORF">CAMP_LOCUS14781</name>
</gene>
<keyword evidence="2" id="KW-1133">Transmembrane helix</keyword>
<protein>
    <submittedName>
        <fullName evidence="4">Uncharacterized protein</fullName>
    </submittedName>
</protein>
<keyword evidence="3" id="KW-0732">Signal</keyword>
<feature type="region of interest" description="Disordered" evidence="1">
    <location>
        <begin position="69"/>
        <end position="94"/>
    </location>
</feature>
<keyword evidence="2" id="KW-0812">Transmembrane</keyword>
<sequence length="320" mass="37645">MRIIFFYIIIVLIFFEFSEESNQKHHQHRKRRKRQPQFQNEVHPEDSAEIIDYPDQENVQPELFNEIQNSWQNPDHPERRLNRYSSSDDGDEQTEFVRTEFSEQVYKKMRTYDVQSLKMLPFLIFFIFKICIVLASFDDGFGSPRRNQNYGTPAVSPNRQIECYSCMSMSYQMSWRYLQATYVWPKVFTDRCRDPYNEQGIPIVLCSSVCISMMEPDIEAGVLIGYKHIRGCMDKVLRNGFNQTALGTHRFHQNAHQKNHCRTLSRSALFNPAKSSDPPAIGDVHLCSCYGNKCNTYHTSSSSSIFRISIFLLLFFFTFF</sequence>
<dbReference type="InterPro" id="IPR010558">
    <property type="entry name" value="Ly-6-related"/>
</dbReference>
<dbReference type="OrthoDB" id="5917524at2759"/>
<accession>A0A9P1IXQ3</accession>
<evidence type="ECO:0000313" key="5">
    <source>
        <dbReference type="Proteomes" id="UP001152747"/>
    </source>
</evidence>
<evidence type="ECO:0000256" key="2">
    <source>
        <dbReference type="SAM" id="Phobius"/>
    </source>
</evidence>
<evidence type="ECO:0000256" key="3">
    <source>
        <dbReference type="SAM" id="SignalP"/>
    </source>
</evidence>
<dbReference type="PANTHER" id="PTHR34722">
    <property type="entry name" value="HOMOLOG OF ODR-2 (TWO)-RELATED"/>
    <property type="match status" value="1"/>
</dbReference>
<organism evidence="4 5">
    <name type="scientific">Caenorhabditis angaria</name>
    <dbReference type="NCBI Taxonomy" id="860376"/>
    <lineage>
        <taxon>Eukaryota</taxon>
        <taxon>Metazoa</taxon>
        <taxon>Ecdysozoa</taxon>
        <taxon>Nematoda</taxon>
        <taxon>Chromadorea</taxon>
        <taxon>Rhabditida</taxon>
        <taxon>Rhabditina</taxon>
        <taxon>Rhabditomorpha</taxon>
        <taxon>Rhabditoidea</taxon>
        <taxon>Rhabditidae</taxon>
        <taxon>Peloderinae</taxon>
        <taxon>Caenorhabditis</taxon>
    </lineage>
</organism>